<keyword evidence="1" id="KW-0472">Membrane</keyword>
<keyword evidence="1" id="KW-0812">Transmembrane</keyword>
<accession>A0A376L7Q3</accession>
<organism evidence="3 4">
    <name type="scientific">Escherichia coli</name>
    <dbReference type="NCBI Taxonomy" id="562"/>
    <lineage>
        <taxon>Bacteria</taxon>
        <taxon>Pseudomonadati</taxon>
        <taxon>Pseudomonadota</taxon>
        <taxon>Gammaproteobacteria</taxon>
        <taxon>Enterobacterales</taxon>
        <taxon>Enterobacteriaceae</taxon>
        <taxon>Escherichia</taxon>
    </lineage>
</organism>
<evidence type="ECO:0000313" key="4">
    <source>
        <dbReference type="Proteomes" id="UP000254877"/>
    </source>
</evidence>
<dbReference type="Proteomes" id="UP000254877">
    <property type="component" value="Unassembled WGS sequence"/>
</dbReference>
<proteinExistence type="predicted"/>
<dbReference type="EMBL" id="UGAB01000002">
    <property type="protein sequence ID" value="STF40226.1"/>
    <property type="molecule type" value="Genomic_DNA"/>
</dbReference>
<dbReference type="InterPro" id="IPR033418">
    <property type="entry name" value="CHASE9"/>
</dbReference>
<keyword evidence="3" id="KW-0378">Hydrolase</keyword>
<keyword evidence="1" id="KW-1133">Transmembrane helix</keyword>
<name>A0A376L7Q3_ECOLX</name>
<sequence>MYSITEKLNSRFNTALIFAVTVYIILSFITAIDFHKKIAENSSRINLILINNNLNNFFSKVEKEADALKDAIYLLHDENEIKRAVLHRMKKIDSVNLVGIMLNNGKYLSFIRTDNGDVKFLGQSEPGHALLALMVKFNDNYFDPESRPWNKLPTGTYSKWSPWYNCYGIAGKKCFSFSLRPAEAEKDSFALKLIHLDLDERYFSNFLDKLGGNADILFMEQNKRIMVGNEQSMLHLIVRDASGRYNIR</sequence>
<protein>
    <submittedName>
        <fullName evidence="3">Cyclic di-GMP phosphodiesterase</fullName>
        <ecNumber evidence="3">3.1.4.52</ecNumber>
    </submittedName>
</protein>
<feature type="transmembrane region" description="Helical" evidence="1">
    <location>
        <begin position="12"/>
        <end position="34"/>
    </location>
</feature>
<dbReference type="AlphaFoldDB" id="A0A376L7Q3"/>
<dbReference type="Pfam" id="PF17153">
    <property type="entry name" value="CHASE9"/>
    <property type="match status" value="1"/>
</dbReference>
<feature type="domain" description="Periplasmic sensor" evidence="2">
    <location>
        <begin position="42"/>
        <end position="149"/>
    </location>
</feature>
<gene>
    <name evidence="3" type="primary">yliE_2</name>
    <name evidence="3" type="ORF">NCTC7928_00779</name>
</gene>
<evidence type="ECO:0000256" key="1">
    <source>
        <dbReference type="SAM" id="Phobius"/>
    </source>
</evidence>
<dbReference type="EC" id="3.1.4.52" evidence="3"/>
<evidence type="ECO:0000313" key="3">
    <source>
        <dbReference type="EMBL" id="STF40226.1"/>
    </source>
</evidence>
<dbReference type="GO" id="GO:0071111">
    <property type="term" value="F:cyclic-guanylate-specific phosphodiesterase activity"/>
    <property type="evidence" value="ECO:0007669"/>
    <property type="project" value="UniProtKB-EC"/>
</dbReference>
<evidence type="ECO:0000259" key="2">
    <source>
        <dbReference type="Pfam" id="PF17153"/>
    </source>
</evidence>
<reference evidence="3 4" key="1">
    <citation type="submission" date="2018-06" db="EMBL/GenBank/DDBJ databases">
        <authorList>
            <consortium name="Pathogen Informatics"/>
            <person name="Doyle S."/>
        </authorList>
    </citation>
    <scope>NUCLEOTIDE SEQUENCE [LARGE SCALE GENOMIC DNA]</scope>
    <source>
        <strain evidence="3 4">NCTC7928</strain>
    </source>
</reference>